<sequence>MPAPRYRRLEFGIKGVEIERRPGATYVRTRQALQDYPARLGDRLRHWAAHAPERTYMARRGVDGAWRHISYSQALDSARRIGQGLLERGLSAERPLLILSDNDLEHAMLTLACLYTGIPFSSISPAYSLLSKDYDKLRHVLAVLTPGMVFAADGEQFGAAIRACVADDVEVLVTANPPAGRAATLYADLADTPAGDAVEQAFAATGPDTIAKFLFTSGSTKMPKAVINTHRMWCSNLQMMRQTWPFLAEDPPVLIDWLPWNHTFGGNHNVGLVLYNGGTMYIDDGRPTPQGIGVTLRNLREIAPTVYFNVPKGWEEVAYALEADPQLSATFHSRLRMQFYAAAALPQTIWDKLHAVAERDCGERIVMNCGLGMTETAPSALFVVQEQVRAGQIGVPLPGITVKLVPNGDKTEVRYHGPNVTPGYWRDAAQSAAAFDDEGYFCSGDAVKWYDPDQPDLGFVFDGRVAEDFKLYTGTWVSVGPLRGRIIIEGAPCLQDVVIAGHDRAEVGILIFPNVAQCRRLAAQHGFDAADASDAQVLQSAPVRGFFQAMLQRLYQHGTGSANRVARALILLDPPSIDKGEITDKGSINQRAVLTQRAALVTALYDDADPAVLLPNT</sequence>
<dbReference type="Pfam" id="PF23562">
    <property type="entry name" value="AMP-binding_C_3"/>
    <property type="match status" value="1"/>
</dbReference>
<dbReference type="Pfam" id="PF00501">
    <property type="entry name" value="AMP-binding"/>
    <property type="match status" value="1"/>
</dbReference>
<comment type="caution">
    <text evidence="2">The sequence shown here is derived from an EMBL/GenBank/DDBJ whole genome shotgun (WGS) entry which is preliminary data.</text>
</comment>
<evidence type="ECO:0000313" key="3">
    <source>
        <dbReference type="Proteomes" id="UP000446768"/>
    </source>
</evidence>
<dbReference type="EMBL" id="WKJJ01000018">
    <property type="protein sequence ID" value="MRV75028.1"/>
    <property type="molecule type" value="Genomic_DNA"/>
</dbReference>
<evidence type="ECO:0000313" key="2">
    <source>
        <dbReference type="EMBL" id="MRV75028.1"/>
    </source>
</evidence>
<protein>
    <submittedName>
        <fullName evidence="2">AMP-binding protein</fullName>
    </submittedName>
</protein>
<dbReference type="Proteomes" id="UP000446768">
    <property type="component" value="Unassembled WGS sequence"/>
</dbReference>
<reference evidence="2 3" key="1">
    <citation type="submission" date="2019-11" db="EMBL/GenBank/DDBJ databases">
        <title>Novel species isolated from a subtropical stream in China.</title>
        <authorList>
            <person name="Lu H."/>
        </authorList>
    </citation>
    <scope>NUCLEOTIDE SEQUENCE [LARGE SCALE GENOMIC DNA]</scope>
    <source>
        <strain evidence="2 3">FT92W</strain>
    </source>
</reference>
<accession>A0A7X2IS82</accession>
<proteinExistence type="predicted"/>
<dbReference type="InterPro" id="IPR042099">
    <property type="entry name" value="ANL_N_sf"/>
</dbReference>
<gene>
    <name evidence="2" type="ORF">GJ700_25265</name>
</gene>
<keyword evidence="3" id="KW-1185">Reference proteome</keyword>
<dbReference type="Gene3D" id="3.40.50.12780">
    <property type="entry name" value="N-terminal domain of ligase-like"/>
    <property type="match status" value="1"/>
</dbReference>
<dbReference type="AlphaFoldDB" id="A0A7X2IS82"/>
<evidence type="ECO:0000259" key="1">
    <source>
        <dbReference type="Pfam" id="PF00501"/>
    </source>
</evidence>
<dbReference type="SUPFAM" id="SSF56801">
    <property type="entry name" value="Acetyl-CoA synthetase-like"/>
    <property type="match status" value="1"/>
</dbReference>
<dbReference type="GO" id="GO:0016405">
    <property type="term" value="F:CoA-ligase activity"/>
    <property type="evidence" value="ECO:0007669"/>
    <property type="project" value="TreeGrafter"/>
</dbReference>
<dbReference type="InterPro" id="IPR000873">
    <property type="entry name" value="AMP-dep_synth/lig_dom"/>
</dbReference>
<dbReference type="PANTHER" id="PTHR24096:SF420">
    <property type="entry name" value="LONG-CHAIN-FATTY-ACID--COA LIGASE-RELATED"/>
    <property type="match status" value="1"/>
</dbReference>
<dbReference type="PANTHER" id="PTHR24096">
    <property type="entry name" value="LONG-CHAIN-FATTY-ACID--COA LIGASE"/>
    <property type="match status" value="1"/>
</dbReference>
<dbReference type="CDD" id="cd05921">
    <property type="entry name" value="FCS"/>
    <property type="match status" value="1"/>
</dbReference>
<name>A0A7X2IS82_9BURK</name>
<feature type="domain" description="AMP-dependent synthetase/ligase" evidence="1">
    <location>
        <begin position="45"/>
        <end position="425"/>
    </location>
</feature>
<organism evidence="2 3">
    <name type="scientific">Pseudoduganella rivuli</name>
    <dbReference type="NCBI Taxonomy" id="2666085"/>
    <lineage>
        <taxon>Bacteria</taxon>
        <taxon>Pseudomonadati</taxon>
        <taxon>Pseudomonadota</taxon>
        <taxon>Betaproteobacteria</taxon>
        <taxon>Burkholderiales</taxon>
        <taxon>Oxalobacteraceae</taxon>
        <taxon>Telluria group</taxon>
        <taxon>Pseudoduganella</taxon>
    </lineage>
</organism>